<feature type="binding site" evidence="6">
    <location>
        <position position="108"/>
    </location>
    <ligand>
        <name>ATP</name>
        <dbReference type="ChEBI" id="CHEBI:30616"/>
    </ligand>
</feature>
<comment type="similarity">
    <text evidence="7">Belongs to the protein kinase superfamily.</text>
</comment>
<name>A0A8S1PDD5_PARPR</name>
<evidence type="ECO:0000259" key="9">
    <source>
        <dbReference type="PROSITE" id="PS50011"/>
    </source>
</evidence>
<dbReference type="Pfam" id="PF00069">
    <property type="entry name" value="Pkinase"/>
    <property type="match status" value="1"/>
</dbReference>
<dbReference type="PROSITE" id="PS00107">
    <property type="entry name" value="PROTEIN_KINASE_ATP"/>
    <property type="match status" value="1"/>
</dbReference>
<evidence type="ECO:0000313" key="11">
    <source>
        <dbReference type="Proteomes" id="UP000688137"/>
    </source>
</evidence>
<dbReference type="FunFam" id="3.30.200.20:FF:001222">
    <property type="entry name" value="Mitogen-activated protein kinase kinase kinase 1"/>
    <property type="match status" value="1"/>
</dbReference>
<reference evidence="10" key="1">
    <citation type="submission" date="2021-01" db="EMBL/GenBank/DDBJ databases">
        <authorList>
            <consortium name="Genoscope - CEA"/>
            <person name="William W."/>
        </authorList>
    </citation>
    <scope>NUCLEOTIDE SEQUENCE</scope>
</reference>
<dbReference type="InterPro" id="IPR000719">
    <property type="entry name" value="Prot_kinase_dom"/>
</dbReference>
<comment type="caution">
    <text evidence="10">The sequence shown here is derived from an EMBL/GenBank/DDBJ whole genome shotgun (WGS) entry which is preliminary data.</text>
</comment>
<keyword evidence="3 6" id="KW-0547">Nucleotide-binding</keyword>
<dbReference type="OMA" id="PLIKVYM"/>
<dbReference type="InterPro" id="IPR008271">
    <property type="entry name" value="Ser/Thr_kinase_AS"/>
</dbReference>
<evidence type="ECO:0000256" key="3">
    <source>
        <dbReference type="ARBA" id="ARBA00022741"/>
    </source>
</evidence>
<feature type="region of interest" description="Disordered" evidence="8">
    <location>
        <begin position="336"/>
        <end position="402"/>
    </location>
</feature>
<dbReference type="SMART" id="SM00220">
    <property type="entry name" value="S_TKc"/>
    <property type="match status" value="1"/>
</dbReference>
<dbReference type="FunFam" id="1.10.510.10:FF:002032">
    <property type="entry name" value="Predicted protein"/>
    <property type="match status" value="1"/>
</dbReference>
<keyword evidence="5 6" id="KW-0067">ATP-binding</keyword>
<dbReference type="InterPro" id="IPR017441">
    <property type="entry name" value="Protein_kinase_ATP_BS"/>
</dbReference>
<dbReference type="EMBL" id="CAJJDM010000117">
    <property type="protein sequence ID" value="CAD8100944.1"/>
    <property type="molecule type" value="Genomic_DNA"/>
</dbReference>
<dbReference type="PROSITE" id="PS50011">
    <property type="entry name" value="PROTEIN_KINASE_DOM"/>
    <property type="match status" value="1"/>
</dbReference>
<dbReference type="AlphaFoldDB" id="A0A8S1PDD5"/>
<evidence type="ECO:0000256" key="8">
    <source>
        <dbReference type="SAM" id="MobiDB-lite"/>
    </source>
</evidence>
<feature type="domain" description="Protein kinase" evidence="9">
    <location>
        <begin position="79"/>
        <end position="330"/>
    </location>
</feature>
<organism evidence="10 11">
    <name type="scientific">Paramecium primaurelia</name>
    <dbReference type="NCBI Taxonomy" id="5886"/>
    <lineage>
        <taxon>Eukaryota</taxon>
        <taxon>Sar</taxon>
        <taxon>Alveolata</taxon>
        <taxon>Ciliophora</taxon>
        <taxon>Intramacronucleata</taxon>
        <taxon>Oligohymenophorea</taxon>
        <taxon>Peniculida</taxon>
        <taxon>Parameciidae</taxon>
        <taxon>Paramecium</taxon>
    </lineage>
</organism>
<dbReference type="PANTHER" id="PTHR11584:SF369">
    <property type="entry name" value="MITOGEN-ACTIVATED PROTEIN KINASE KINASE KINASE 19-RELATED"/>
    <property type="match status" value="1"/>
</dbReference>
<evidence type="ECO:0000313" key="10">
    <source>
        <dbReference type="EMBL" id="CAD8100944.1"/>
    </source>
</evidence>
<protein>
    <recommendedName>
        <fullName evidence="9">Protein kinase domain-containing protein</fullName>
    </recommendedName>
</protein>
<dbReference type="GO" id="GO:0004674">
    <property type="term" value="F:protein serine/threonine kinase activity"/>
    <property type="evidence" value="ECO:0007669"/>
    <property type="project" value="UniProtKB-KW"/>
</dbReference>
<keyword evidence="1 7" id="KW-0723">Serine/threonine-protein kinase</keyword>
<keyword evidence="4" id="KW-0418">Kinase</keyword>
<evidence type="ECO:0000256" key="2">
    <source>
        <dbReference type="ARBA" id="ARBA00022679"/>
    </source>
</evidence>
<evidence type="ECO:0000256" key="1">
    <source>
        <dbReference type="ARBA" id="ARBA00022527"/>
    </source>
</evidence>
<evidence type="ECO:0000256" key="4">
    <source>
        <dbReference type="ARBA" id="ARBA00022777"/>
    </source>
</evidence>
<dbReference type="PROSITE" id="PS00108">
    <property type="entry name" value="PROTEIN_KINASE_ST"/>
    <property type="match status" value="1"/>
</dbReference>
<proteinExistence type="inferred from homology"/>
<evidence type="ECO:0000256" key="5">
    <source>
        <dbReference type="ARBA" id="ARBA00022840"/>
    </source>
</evidence>
<dbReference type="Proteomes" id="UP000688137">
    <property type="component" value="Unassembled WGS sequence"/>
</dbReference>
<evidence type="ECO:0000256" key="6">
    <source>
        <dbReference type="PROSITE-ProRule" id="PRU10141"/>
    </source>
</evidence>
<accession>A0A8S1PDD5</accession>
<evidence type="ECO:0000256" key="7">
    <source>
        <dbReference type="RuleBase" id="RU000304"/>
    </source>
</evidence>
<dbReference type="CDD" id="cd06606">
    <property type="entry name" value="STKc_MAPKKK"/>
    <property type="match status" value="1"/>
</dbReference>
<dbReference type="PANTHER" id="PTHR11584">
    <property type="entry name" value="SERINE/THREONINE PROTEIN KINASE"/>
    <property type="match status" value="1"/>
</dbReference>
<dbReference type="GO" id="GO:0005524">
    <property type="term" value="F:ATP binding"/>
    <property type="evidence" value="ECO:0007669"/>
    <property type="project" value="UniProtKB-UniRule"/>
</dbReference>
<gene>
    <name evidence="10" type="ORF">PPRIM_AZ9-3.1.T1140031</name>
</gene>
<keyword evidence="2" id="KW-0808">Transferase</keyword>
<sequence length="402" mass="45880">MGCCMKRKAHVAASSNNPSLRQTKKFDTQRSRIDEMKSEVFEKTLYGNEDNYYDADELRCIDRNQLLSLIKSEPKKIRWTPGQVIGQGSFGRVIEAMNLDTGQLMAVKQVMVDVRNEDRIIALEIEIDLLSLINHKNIVSYYGMERTEKTLNIFLERVAGGSLSSMLQKFGPFKEPLIKVYMRQILLGLEYLHQNGIMHRDIKGANVLVDNQGVCKLADFGSSKKIALNSNSTIFGTPNFMAPEVVKQQKSGRKADIWSLGCTMIELATGKPPWHQITNQFAVMIRIGKGEIPEIPEGFSEEAKNFVSHCLEVDEHKRWNATKLLKHPFLIQQNKLEIPQGRTPLRNTPGSKSKQKQKSFKYPEQETSHSPGQLKEFDQQQSDHLQPMIDSSFVLKQRRQQE</sequence>
<keyword evidence="11" id="KW-1185">Reference proteome</keyword>